<dbReference type="Proteomes" id="UP000177067">
    <property type="component" value="Unassembled WGS sequence"/>
</dbReference>
<proteinExistence type="predicted"/>
<dbReference type="AlphaFoldDB" id="A0A1F6LJC7"/>
<reference evidence="1 2" key="1">
    <citation type="journal article" date="2016" name="Nat. Commun.">
        <title>Thousands of microbial genomes shed light on interconnected biogeochemical processes in an aquifer system.</title>
        <authorList>
            <person name="Anantharaman K."/>
            <person name="Brown C.T."/>
            <person name="Hug L.A."/>
            <person name="Sharon I."/>
            <person name="Castelle C.J."/>
            <person name="Probst A.J."/>
            <person name="Thomas B.C."/>
            <person name="Singh A."/>
            <person name="Wilkins M.J."/>
            <person name="Karaoz U."/>
            <person name="Brodie E.L."/>
            <person name="Williams K.H."/>
            <person name="Hubbard S.S."/>
            <person name="Banfield J.F."/>
        </authorList>
    </citation>
    <scope>NUCLEOTIDE SEQUENCE [LARGE SCALE GENOMIC DNA]</scope>
</reference>
<dbReference type="EMBL" id="MFPS01000007">
    <property type="protein sequence ID" value="OGH59446.1"/>
    <property type="molecule type" value="Genomic_DNA"/>
</dbReference>
<evidence type="ECO:0000313" key="1">
    <source>
        <dbReference type="EMBL" id="OGH59446.1"/>
    </source>
</evidence>
<name>A0A1F6LJC7_9BACT</name>
<accession>A0A1F6LJC7</accession>
<comment type="caution">
    <text evidence="1">The sequence shown here is derived from an EMBL/GenBank/DDBJ whole genome shotgun (WGS) entry which is preliminary data.</text>
</comment>
<sequence>MNHTASWVDASVCAHVAVWRRWTRISTRQGRVKGAVPVFIALHAGAIQALAFVRRTVGVPTALRFRLVAGALTGDAGVAVVADDQFVLAT</sequence>
<protein>
    <submittedName>
        <fullName evidence="1">Uncharacterized protein</fullName>
    </submittedName>
</protein>
<organism evidence="1 2">
    <name type="scientific">Candidatus Magasanikbacteria bacterium RIFCSPHIGHO2_01_FULL_33_34</name>
    <dbReference type="NCBI Taxonomy" id="1798671"/>
    <lineage>
        <taxon>Bacteria</taxon>
        <taxon>Candidatus Magasanikiibacteriota</taxon>
    </lineage>
</organism>
<evidence type="ECO:0000313" key="2">
    <source>
        <dbReference type="Proteomes" id="UP000177067"/>
    </source>
</evidence>
<gene>
    <name evidence="1" type="ORF">A2725_01300</name>
</gene>